<gene>
    <name evidence="2" type="ORF">DPMN_153302</name>
</gene>
<accession>A0A9D4FJ38</accession>
<dbReference type="Proteomes" id="UP000828390">
    <property type="component" value="Unassembled WGS sequence"/>
</dbReference>
<evidence type="ECO:0000313" key="3">
    <source>
        <dbReference type="Proteomes" id="UP000828390"/>
    </source>
</evidence>
<organism evidence="2 3">
    <name type="scientific">Dreissena polymorpha</name>
    <name type="common">Zebra mussel</name>
    <name type="synonym">Mytilus polymorpha</name>
    <dbReference type="NCBI Taxonomy" id="45954"/>
    <lineage>
        <taxon>Eukaryota</taxon>
        <taxon>Metazoa</taxon>
        <taxon>Spiralia</taxon>
        <taxon>Lophotrochozoa</taxon>
        <taxon>Mollusca</taxon>
        <taxon>Bivalvia</taxon>
        <taxon>Autobranchia</taxon>
        <taxon>Heteroconchia</taxon>
        <taxon>Euheterodonta</taxon>
        <taxon>Imparidentia</taxon>
        <taxon>Neoheterodontei</taxon>
        <taxon>Myida</taxon>
        <taxon>Dreissenoidea</taxon>
        <taxon>Dreissenidae</taxon>
        <taxon>Dreissena</taxon>
    </lineage>
</organism>
<feature type="chain" id="PRO_5038636706" evidence="1">
    <location>
        <begin position="22"/>
        <end position="71"/>
    </location>
</feature>
<reference evidence="2" key="2">
    <citation type="submission" date="2020-11" db="EMBL/GenBank/DDBJ databases">
        <authorList>
            <person name="McCartney M.A."/>
            <person name="Auch B."/>
            <person name="Kono T."/>
            <person name="Mallez S."/>
            <person name="Becker A."/>
            <person name="Gohl D.M."/>
            <person name="Silverstein K.A.T."/>
            <person name="Koren S."/>
            <person name="Bechman K.B."/>
            <person name="Herman A."/>
            <person name="Abrahante J.E."/>
            <person name="Garbe J."/>
        </authorList>
    </citation>
    <scope>NUCLEOTIDE SEQUENCE</scope>
    <source>
        <strain evidence="2">Duluth1</strain>
        <tissue evidence="2">Whole animal</tissue>
    </source>
</reference>
<evidence type="ECO:0000313" key="2">
    <source>
        <dbReference type="EMBL" id="KAH3799690.1"/>
    </source>
</evidence>
<keyword evidence="1" id="KW-0732">Signal</keyword>
<protein>
    <submittedName>
        <fullName evidence="2">Uncharacterized protein</fullName>
    </submittedName>
</protein>
<keyword evidence="3" id="KW-1185">Reference proteome</keyword>
<evidence type="ECO:0000256" key="1">
    <source>
        <dbReference type="SAM" id="SignalP"/>
    </source>
</evidence>
<comment type="caution">
    <text evidence="2">The sequence shown here is derived from an EMBL/GenBank/DDBJ whole genome shotgun (WGS) entry which is preliminary data.</text>
</comment>
<feature type="signal peptide" evidence="1">
    <location>
        <begin position="1"/>
        <end position="21"/>
    </location>
</feature>
<reference evidence="2" key="1">
    <citation type="journal article" date="2019" name="bioRxiv">
        <title>The Genome of the Zebra Mussel, Dreissena polymorpha: A Resource for Invasive Species Research.</title>
        <authorList>
            <person name="McCartney M.A."/>
            <person name="Auch B."/>
            <person name="Kono T."/>
            <person name="Mallez S."/>
            <person name="Zhang Y."/>
            <person name="Obille A."/>
            <person name="Becker A."/>
            <person name="Abrahante J.E."/>
            <person name="Garbe J."/>
            <person name="Badalamenti J.P."/>
            <person name="Herman A."/>
            <person name="Mangelson H."/>
            <person name="Liachko I."/>
            <person name="Sullivan S."/>
            <person name="Sone E.D."/>
            <person name="Koren S."/>
            <person name="Silverstein K.A.T."/>
            <person name="Beckman K.B."/>
            <person name="Gohl D.M."/>
        </authorList>
    </citation>
    <scope>NUCLEOTIDE SEQUENCE</scope>
    <source>
        <strain evidence="2">Duluth1</strain>
        <tissue evidence="2">Whole animal</tissue>
    </source>
</reference>
<name>A0A9D4FJ38_DREPO</name>
<dbReference type="AlphaFoldDB" id="A0A9D4FJ38"/>
<proteinExistence type="predicted"/>
<dbReference type="EMBL" id="JAIWYP010000007">
    <property type="protein sequence ID" value="KAH3799690.1"/>
    <property type="molecule type" value="Genomic_DNA"/>
</dbReference>
<sequence length="71" mass="7908">MTVRDSEYAAVALLLFASAQGFVVSEPGFGGWDVEPIPAPPGLPLPVEQFYEFQSLDHFDGSNFQYWKQVI</sequence>